<evidence type="ECO:0000256" key="2">
    <source>
        <dbReference type="ARBA" id="ARBA00035110"/>
    </source>
</evidence>
<dbReference type="EMBL" id="KX883597">
    <property type="protein sequence ID" value="APG77250.1"/>
    <property type="molecule type" value="Genomic_RNA"/>
</dbReference>
<reference evidence="3" key="1">
    <citation type="journal article" date="2016" name="Nature">
        <title>Redefining the invertebrate RNA virosphere.</title>
        <authorList>
            <person name="Shi M."/>
            <person name="Lin X.D."/>
            <person name="Tian J.H."/>
            <person name="Chen L.J."/>
            <person name="Chen X."/>
            <person name="Li C.X."/>
            <person name="Qin X.C."/>
            <person name="Li J."/>
            <person name="Cao J.P."/>
            <person name="Eden J.S."/>
            <person name="Buchmann J."/>
            <person name="Wang W."/>
            <person name="Xu J."/>
            <person name="Holmes E.C."/>
            <person name="Zhang Y.Z."/>
        </authorList>
    </citation>
    <scope>NUCLEOTIDE SEQUENCE</scope>
    <source>
        <strain evidence="3">WLJQ100415</strain>
    </source>
</reference>
<keyword evidence="1" id="KW-1161">Viral attachment to host cell</keyword>
<comment type="similarity">
    <text evidence="2">Belongs to the Leviviricetes maturation protein family.</text>
</comment>
<proteinExistence type="inferred from homology"/>
<evidence type="ECO:0000313" key="3">
    <source>
        <dbReference type="EMBL" id="APG77250.1"/>
    </source>
</evidence>
<keyword evidence="1" id="KW-1175">Viral attachment to host cell pilus</keyword>
<keyword evidence="1" id="KW-1160">Virus entry into host cell</keyword>
<keyword evidence="1" id="KW-0945">Host-virus interaction</keyword>
<dbReference type="Pfam" id="PF03863">
    <property type="entry name" value="Phage_mat-A"/>
    <property type="match status" value="1"/>
</dbReference>
<protein>
    <submittedName>
        <fullName evidence="3">Uncharacterized protein</fullName>
    </submittedName>
</protein>
<organism evidence="3">
    <name type="scientific">Wenling levi-like virus 2</name>
    <dbReference type="NCBI Taxonomy" id="1923498"/>
    <lineage>
        <taxon>Viruses</taxon>
        <taxon>Riboviria</taxon>
    </lineage>
</organism>
<name>A0A1L3KIL7_9VIRU</name>
<evidence type="ECO:0000256" key="1">
    <source>
        <dbReference type="ARBA" id="ARBA00023104"/>
    </source>
</evidence>
<sequence>MEVDLSYALETTKFNPYNKQLKAWIRNSQDEILQAFLKTRPLPDAEIHRFVTQDDRQETTDVVTPNFKKIKKKGGIVNNPYESTKTKGTFTFEKGGDSSDWELVGDTNSVTHYIPRGRRYIRFHINARWSAGETTDAAFGITDGAYSKILQAVKDENPLPSSQSAVNDAFANQDAADLDSLVFVAEAQSTLDSFASLIMRIVKIQKAIRSGRFWQVAPKTWKRFLRDKRGGAVSISNYFLDAWMEARYAWRPLIYDANGIVKYLRSDKDLSRRMTFRGSDSSESSGEYKFFVQDAGYSYDVTVNHNSQTRVRAGVIGVARFNAGSAHKLGLFNVATAAWDLVPYSFVANWFVNTSGVLHSINPNPVYTSIASWASRRQDQTIFFSAEVTAPTGQKKTIQGELYLQRKDRTPDVGRTYLTWDLNYDFSKMVDSAAMLRRFL</sequence>
<keyword evidence="1" id="KW-0946">Virion</keyword>
<dbReference type="GO" id="GO:0039666">
    <property type="term" value="P:virion attachment to host cell pilus"/>
    <property type="evidence" value="ECO:0007669"/>
    <property type="project" value="UniProtKB-KW"/>
</dbReference>
<accession>A0A1L3KIL7</accession>
<dbReference type="InterPro" id="IPR005563">
    <property type="entry name" value="A_protein"/>
</dbReference>